<evidence type="ECO:0000313" key="2">
    <source>
        <dbReference type="Proteomes" id="UP000253099"/>
    </source>
</evidence>
<accession>A0A366MDE4</accession>
<dbReference type="EMBL" id="NIZT01000007">
    <property type="protein sequence ID" value="RBQ24276.1"/>
    <property type="molecule type" value="Genomic_DNA"/>
</dbReference>
<organism evidence="1 2">
    <name type="scientific">Candidatus Methanobinarius endosymbioticus</name>
    <dbReference type="NCBI Taxonomy" id="2006182"/>
    <lineage>
        <taxon>Archaea</taxon>
        <taxon>Methanobacteriati</taxon>
        <taxon>Methanobacteriota</taxon>
        <taxon>Methanomada group</taxon>
        <taxon>Methanobacteria</taxon>
        <taxon>Methanobacteriales</taxon>
        <taxon>Methanobacteriaceae</taxon>
        <taxon>Candidatus Methanobinarius</taxon>
    </lineage>
</organism>
<keyword evidence="2" id="KW-1185">Reference proteome</keyword>
<protein>
    <submittedName>
        <fullName evidence="1">Uncharacterized protein</fullName>
    </submittedName>
</protein>
<dbReference type="AlphaFoldDB" id="A0A366MDE4"/>
<sequence>MSKKLGSGKVIDVQNTYDLKNIVIDEKFFTSLLKDEEDLDTIKKIEKFDIKLNNGRMLFDCEIDNQSSTDEGCVIRGYFVKFE</sequence>
<reference evidence="1 2" key="1">
    <citation type="submission" date="2018-06" db="EMBL/GenBank/DDBJ databases">
        <title>Genomic insight into two independent archaeal endosymbiosis events.</title>
        <authorList>
            <person name="Lind A.E."/>
            <person name="Lewis W.H."/>
            <person name="Spang A."/>
            <person name="Guy L."/>
            <person name="Embley M.T."/>
            <person name="Ettema T.J.G."/>
        </authorList>
    </citation>
    <scope>NUCLEOTIDE SEQUENCE [LARGE SCALE GENOMIC DNA]</scope>
    <source>
        <strain evidence="1">NOE</strain>
    </source>
</reference>
<dbReference type="Proteomes" id="UP000253099">
    <property type="component" value="Unassembled WGS sequence"/>
</dbReference>
<gene>
    <name evidence="1" type="ORF">ALNOE001_03150</name>
</gene>
<proteinExistence type="predicted"/>
<name>A0A366MDE4_9EURY</name>
<comment type="caution">
    <text evidence="1">The sequence shown here is derived from an EMBL/GenBank/DDBJ whole genome shotgun (WGS) entry which is preliminary data.</text>
</comment>
<evidence type="ECO:0000313" key="1">
    <source>
        <dbReference type="EMBL" id="RBQ24276.1"/>
    </source>
</evidence>